<dbReference type="AlphaFoldDB" id="A0A5A7QNB7"/>
<evidence type="ECO:0000313" key="2">
    <source>
        <dbReference type="Proteomes" id="UP000325081"/>
    </source>
</evidence>
<keyword evidence="2" id="KW-1185">Reference proteome</keyword>
<protein>
    <submittedName>
        <fullName evidence="1">S-layer protein</fullName>
    </submittedName>
</protein>
<dbReference type="Proteomes" id="UP000325081">
    <property type="component" value="Unassembled WGS sequence"/>
</dbReference>
<organism evidence="1 2">
    <name type="scientific">Striga asiatica</name>
    <name type="common">Asiatic witchweed</name>
    <name type="synonym">Buchnera asiatica</name>
    <dbReference type="NCBI Taxonomy" id="4170"/>
    <lineage>
        <taxon>Eukaryota</taxon>
        <taxon>Viridiplantae</taxon>
        <taxon>Streptophyta</taxon>
        <taxon>Embryophyta</taxon>
        <taxon>Tracheophyta</taxon>
        <taxon>Spermatophyta</taxon>
        <taxon>Magnoliopsida</taxon>
        <taxon>eudicotyledons</taxon>
        <taxon>Gunneridae</taxon>
        <taxon>Pentapetalae</taxon>
        <taxon>asterids</taxon>
        <taxon>lamiids</taxon>
        <taxon>Lamiales</taxon>
        <taxon>Orobanchaceae</taxon>
        <taxon>Buchnereae</taxon>
        <taxon>Striga</taxon>
    </lineage>
</organism>
<dbReference type="OrthoDB" id="928018at2759"/>
<sequence>MELPVGEVYQEAIKIIPLAVSLPYKRLLVDKAFTFISGTCRDIIRERDYFWRHYHKRPSSGVSNEHVSNGLNQTLHSLLQKVQDFKGHWGEKYAPIIGDG</sequence>
<comment type="caution">
    <text evidence="1">The sequence shown here is derived from an EMBL/GenBank/DDBJ whole genome shotgun (WGS) entry which is preliminary data.</text>
</comment>
<gene>
    <name evidence="1" type="ORF">STAS_23759</name>
</gene>
<dbReference type="EMBL" id="BKCP01007626">
    <property type="protein sequence ID" value="GER46694.1"/>
    <property type="molecule type" value="Genomic_DNA"/>
</dbReference>
<name>A0A5A7QNB7_STRAF</name>
<accession>A0A5A7QNB7</accession>
<reference evidence="2" key="1">
    <citation type="journal article" date="2019" name="Curr. Biol.">
        <title>Genome Sequence of Striga asiatica Provides Insight into the Evolution of Plant Parasitism.</title>
        <authorList>
            <person name="Yoshida S."/>
            <person name="Kim S."/>
            <person name="Wafula E.K."/>
            <person name="Tanskanen J."/>
            <person name="Kim Y.M."/>
            <person name="Honaas L."/>
            <person name="Yang Z."/>
            <person name="Spallek T."/>
            <person name="Conn C.E."/>
            <person name="Ichihashi Y."/>
            <person name="Cheong K."/>
            <person name="Cui S."/>
            <person name="Der J.P."/>
            <person name="Gundlach H."/>
            <person name="Jiao Y."/>
            <person name="Hori C."/>
            <person name="Ishida J.K."/>
            <person name="Kasahara H."/>
            <person name="Kiba T."/>
            <person name="Kim M.S."/>
            <person name="Koo N."/>
            <person name="Laohavisit A."/>
            <person name="Lee Y.H."/>
            <person name="Lumba S."/>
            <person name="McCourt P."/>
            <person name="Mortimer J.C."/>
            <person name="Mutuku J.M."/>
            <person name="Nomura T."/>
            <person name="Sasaki-Sekimoto Y."/>
            <person name="Seto Y."/>
            <person name="Wang Y."/>
            <person name="Wakatake T."/>
            <person name="Sakakibara H."/>
            <person name="Demura T."/>
            <person name="Yamaguchi S."/>
            <person name="Yoneyama K."/>
            <person name="Manabe R.I."/>
            <person name="Nelson D.C."/>
            <person name="Schulman A.H."/>
            <person name="Timko M.P."/>
            <person name="dePamphilis C.W."/>
            <person name="Choi D."/>
            <person name="Shirasu K."/>
        </authorList>
    </citation>
    <scope>NUCLEOTIDE SEQUENCE [LARGE SCALE GENOMIC DNA]</scope>
    <source>
        <strain evidence="2">cv. UVA1</strain>
    </source>
</reference>
<evidence type="ECO:0000313" key="1">
    <source>
        <dbReference type="EMBL" id="GER46694.1"/>
    </source>
</evidence>
<proteinExistence type="predicted"/>